<dbReference type="PROSITE" id="PS51257">
    <property type="entry name" value="PROKAR_LIPOPROTEIN"/>
    <property type="match status" value="1"/>
</dbReference>
<keyword evidence="4" id="KW-1185">Reference proteome</keyword>
<dbReference type="EMBL" id="GG698804">
    <property type="protein sequence ID" value="EEU30013.1"/>
    <property type="molecule type" value="Genomic_DNA"/>
</dbReference>
<feature type="domain" description="Solute-binding protein family 3/N-terminal" evidence="2">
    <location>
        <begin position="44"/>
        <end position="273"/>
    </location>
</feature>
<dbReference type="PANTHER" id="PTHR35936">
    <property type="entry name" value="MEMBRANE-BOUND LYTIC MUREIN TRANSGLYCOSYLASE F"/>
    <property type="match status" value="1"/>
</dbReference>
<dbReference type="AlphaFoldDB" id="C7XWL5"/>
<dbReference type="eggNOG" id="COG0834">
    <property type="taxonomic scope" value="Bacteria"/>
</dbReference>
<accession>C7XWL5</accession>
<evidence type="ECO:0000313" key="3">
    <source>
        <dbReference type="EMBL" id="EEU30013.1"/>
    </source>
</evidence>
<dbReference type="Proteomes" id="UP000003987">
    <property type="component" value="Unassembled WGS sequence"/>
</dbReference>
<protein>
    <submittedName>
        <fullName evidence="3">ABC transporter, substrate-binding protein, family 3</fullName>
    </submittedName>
</protein>
<dbReference type="RefSeq" id="WP_006916855.1">
    <property type="nucleotide sequence ID" value="NZ_GG698804.1"/>
</dbReference>
<evidence type="ECO:0000313" key="4">
    <source>
        <dbReference type="Proteomes" id="UP000003987"/>
    </source>
</evidence>
<dbReference type="Gene3D" id="3.40.190.10">
    <property type="entry name" value="Periplasmic binding protein-like II"/>
    <property type="match status" value="2"/>
</dbReference>
<dbReference type="OrthoDB" id="9775197at2"/>
<dbReference type="HOGENOM" id="CLU_019602_18_2_9"/>
<dbReference type="Pfam" id="PF00497">
    <property type="entry name" value="SBP_bac_3"/>
    <property type="match status" value="1"/>
</dbReference>
<reference evidence="3 4" key="1">
    <citation type="submission" date="2009-06" db="EMBL/GenBank/DDBJ databases">
        <title>The Genome Sequence of Lactobacillus coleohominis strain 101-4-CHN.</title>
        <authorList>
            <consortium name="The Broad Institute Genome Sequencing Platform"/>
            <person name="Ward D."/>
            <person name="Young S.K."/>
            <person name="Zeng Q."/>
            <person name="Koehrsen M."/>
            <person name="Alvarado L."/>
            <person name="Berlin A."/>
            <person name="Borenstein D."/>
            <person name="Chen Z."/>
            <person name="Engels R."/>
            <person name="Freedman E."/>
            <person name="Gellesch M."/>
            <person name="Goldberg J."/>
            <person name="Griggs A."/>
            <person name="Gujja S."/>
            <person name="Heiman D."/>
            <person name="Hepburn T."/>
            <person name="Howarth C."/>
            <person name="Jen D."/>
            <person name="Larson L."/>
            <person name="Lewis B."/>
            <person name="Mehta T."/>
            <person name="Park D."/>
            <person name="Pearson M."/>
            <person name="Roberts A."/>
            <person name="Saif S."/>
            <person name="Shea T."/>
            <person name="Shenoy N."/>
            <person name="Sisk P."/>
            <person name="Stolte C."/>
            <person name="Sykes S."/>
            <person name="Walk T."/>
            <person name="White J."/>
            <person name="Yandava C."/>
            <person name="Liu Y."/>
            <person name="Xu Q."/>
            <person name="Lander E."/>
            <person name="Nusbaum C."/>
            <person name="Galagan J."/>
            <person name="Birren B."/>
        </authorList>
    </citation>
    <scope>NUCLEOTIDE SEQUENCE [LARGE SCALE GENOMIC DNA]</scope>
    <source>
        <strain evidence="3 4">101-4-CHN</strain>
    </source>
</reference>
<dbReference type="CDD" id="cd00996">
    <property type="entry name" value="PBP2_AatB_like"/>
    <property type="match status" value="1"/>
</dbReference>
<keyword evidence="1" id="KW-0732">Signal</keyword>
<dbReference type="PANTHER" id="PTHR35936:SF34">
    <property type="entry name" value="ABC TRANSPORTER EXTRACELLULAR-BINDING PROTEIN YCKB-RELATED"/>
    <property type="match status" value="1"/>
</dbReference>
<evidence type="ECO:0000259" key="2">
    <source>
        <dbReference type="SMART" id="SM00062"/>
    </source>
</evidence>
<dbReference type="InterPro" id="IPR001638">
    <property type="entry name" value="Solute-binding_3/MltF_N"/>
</dbReference>
<organism evidence="3 4">
    <name type="scientific">Limosilactobacillus coleohominis 101-4-CHN</name>
    <dbReference type="NCBI Taxonomy" id="575594"/>
    <lineage>
        <taxon>Bacteria</taxon>
        <taxon>Bacillati</taxon>
        <taxon>Bacillota</taxon>
        <taxon>Bacilli</taxon>
        <taxon>Lactobacillales</taxon>
        <taxon>Lactobacillaceae</taxon>
        <taxon>Limosilactobacillus</taxon>
    </lineage>
</organism>
<name>C7XWL5_9LACO</name>
<dbReference type="SMART" id="SM00062">
    <property type="entry name" value="PBPb"/>
    <property type="match status" value="1"/>
</dbReference>
<dbReference type="STRING" id="575594.HMPREF0501_01018"/>
<sequence>MKKRRGWILILCLLLPLMMLSGCESVTKRANHQDTWSRIERRHKVIIGVDDSFVPMGFRQKNGKLVGYDVDLARAVFKQYGIKADFQTIDWSMKETELKNGTIDLLWNGYSVTPQRQKKVAFSRVYLLNKQILVTKKSDHINNFQEMTGKTLGVQNGSTGMTMLDEYPRLLKDRIKDHKPVLYDTFPNAFIDLNANRIQGILMDEVYADYYIQHQPDRNAYATYSSSKMPADKFAVGMRKGDRTLRQKVNQGLGRLQKNGELRKINEKWFGKDSNYLGPNN</sequence>
<gene>
    <name evidence="3" type="ORF">HMPREF0501_01018</name>
</gene>
<dbReference type="SUPFAM" id="SSF53850">
    <property type="entry name" value="Periplasmic binding protein-like II"/>
    <property type="match status" value="1"/>
</dbReference>
<proteinExistence type="predicted"/>
<evidence type="ECO:0000256" key="1">
    <source>
        <dbReference type="ARBA" id="ARBA00022729"/>
    </source>
</evidence>